<keyword evidence="4 8" id="KW-0554">One-carbon metabolism</keyword>
<evidence type="ECO:0000256" key="8">
    <source>
        <dbReference type="PIRNR" id="PIRNR000194"/>
    </source>
</evidence>
<evidence type="ECO:0000256" key="7">
    <source>
        <dbReference type="ARBA" id="ARBA00025067"/>
    </source>
</evidence>
<dbReference type="GO" id="GO:0070401">
    <property type="term" value="F:NADP+ binding"/>
    <property type="evidence" value="ECO:0007669"/>
    <property type="project" value="UniProtKB-ARBA"/>
</dbReference>
<organism evidence="10 11">
    <name type="scientific">Geoanaerobacter pelophilus</name>
    <dbReference type="NCBI Taxonomy" id="60036"/>
    <lineage>
        <taxon>Bacteria</taxon>
        <taxon>Pseudomonadati</taxon>
        <taxon>Thermodesulfobacteriota</taxon>
        <taxon>Desulfuromonadia</taxon>
        <taxon>Geobacterales</taxon>
        <taxon>Geobacteraceae</taxon>
        <taxon>Geoanaerobacter</taxon>
    </lineage>
</organism>
<evidence type="ECO:0000259" key="9">
    <source>
        <dbReference type="PROSITE" id="PS51330"/>
    </source>
</evidence>
<dbReference type="GO" id="GO:0006730">
    <property type="term" value="P:one-carbon metabolic process"/>
    <property type="evidence" value="ECO:0007669"/>
    <property type="project" value="UniProtKB-KW"/>
</dbReference>
<comment type="pathway">
    <text evidence="1 8">Cofactor biosynthesis; tetrahydrofolate biosynthesis; 5,6,7,8-tetrahydrofolate from 7,8-dihydrofolate: step 1/1.</text>
</comment>
<dbReference type="FunFam" id="3.40.430.10:FF:000001">
    <property type="entry name" value="Dihydrofolate reductase"/>
    <property type="match status" value="1"/>
</dbReference>
<dbReference type="PANTHER" id="PTHR48069">
    <property type="entry name" value="DIHYDROFOLATE REDUCTASE"/>
    <property type="match status" value="1"/>
</dbReference>
<comment type="similarity">
    <text evidence="2 8">Belongs to the dihydrofolate reductase family.</text>
</comment>
<evidence type="ECO:0000256" key="4">
    <source>
        <dbReference type="ARBA" id="ARBA00022563"/>
    </source>
</evidence>
<dbReference type="CDD" id="cd00209">
    <property type="entry name" value="DHFR"/>
    <property type="match status" value="1"/>
</dbReference>
<dbReference type="GO" id="GO:0046654">
    <property type="term" value="P:tetrahydrofolate biosynthetic process"/>
    <property type="evidence" value="ECO:0007669"/>
    <property type="project" value="InterPro"/>
</dbReference>
<dbReference type="SUPFAM" id="SSF53597">
    <property type="entry name" value="Dihydrofolate reductase-like"/>
    <property type="match status" value="1"/>
</dbReference>
<dbReference type="Proteomes" id="UP000811899">
    <property type="component" value="Unassembled WGS sequence"/>
</dbReference>
<dbReference type="GO" id="GO:0004146">
    <property type="term" value="F:dihydrofolate reductase activity"/>
    <property type="evidence" value="ECO:0007669"/>
    <property type="project" value="UniProtKB-EC"/>
</dbReference>
<evidence type="ECO:0000256" key="1">
    <source>
        <dbReference type="ARBA" id="ARBA00004903"/>
    </source>
</evidence>
<dbReference type="InterPro" id="IPR001796">
    <property type="entry name" value="DHFR_dom"/>
</dbReference>
<dbReference type="RefSeq" id="WP_214172187.1">
    <property type="nucleotide sequence ID" value="NZ_JAHCVJ010000005.1"/>
</dbReference>
<evidence type="ECO:0000256" key="5">
    <source>
        <dbReference type="ARBA" id="ARBA00022857"/>
    </source>
</evidence>
<proteinExistence type="inferred from homology"/>
<sequence>MISIIAAVARNRIIGWHGGIPWDIPADRHRFRELTMGHTLIMGRKTFESIGRPLPGRRCVVISRNPDYAAPGCQVVGSVAEALALGNESEELFIAGGAEIYSEVLPFAQRLYLTVIDIEVEGDTRFPEIPEGAFCEVRREPLAVAPAATLVVYERQPATFRKD</sequence>
<comment type="catalytic activity">
    <reaction evidence="8">
        <text>(6S)-5,6,7,8-tetrahydrofolate + NADP(+) = 7,8-dihydrofolate + NADPH + H(+)</text>
        <dbReference type="Rhea" id="RHEA:15009"/>
        <dbReference type="ChEBI" id="CHEBI:15378"/>
        <dbReference type="ChEBI" id="CHEBI:57451"/>
        <dbReference type="ChEBI" id="CHEBI:57453"/>
        <dbReference type="ChEBI" id="CHEBI:57783"/>
        <dbReference type="ChEBI" id="CHEBI:58349"/>
        <dbReference type="EC" id="1.5.1.3"/>
    </reaction>
</comment>
<dbReference type="PIRSF" id="PIRSF000194">
    <property type="entry name" value="DHFR"/>
    <property type="match status" value="1"/>
</dbReference>
<dbReference type="PROSITE" id="PS51330">
    <property type="entry name" value="DHFR_2"/>
    <property type="match status" value="1"/>
</dbReference>
<keyword evidence="6 8" id="KW-0560">Oxidoreductase</keyword>
<evidence type="ECO:0000256" key="6">
    <source>
        <dbReference type="ARBA" id="ARBA00023002"/>
    </source>
</evidence>
<evidence type="ECO:0000313" key="11">
    <source>
        <dbReference type="Proteomes" id="UP000811899"/>
    </source>
</evidence>
<dbReference type="AlphaFoldDB" id="A0AAW4LA31"/>
<dbReference type="Gene3D" id="3.40.430.10">
    <property type="entry name" value="Dihydrofolate Reductase, subunit A"/>
    <property type="match status" value="1"/>
</dbReference>
<dbReference type="Pfam" id="PF00186">
    <property type="entry name" value="DHFR_1"/>
    <property type="match status" value="1"/>
</dbReference>
<keyword evidence="11" id="KW-1185">Reference proteome</keyword>
<keyword evidence="5 8" id="KW-0521">NADP</keyword>
<feature type="domain" description="DHFR" evidence="9">
    <location>
        <begin position="1"/>
        <end position="163"/>
    </location>
</feature>
<gene>
    <name evidence="10" type="ORF">KI809_14045</name>
</gene>
<dbReference type="PANTHER" id="PTHR48069:SF3">
    <property type="entry name" value="DIHYDROFOLATE REDUCTASE"/>
    <property type="match status" value="1"/>
</dbReference>
<dbReference type="GO" id="GO:0005829">
    <property type="term" value="C:cytosol"/>
    <property type="evidence" value="ECO:0007669"/>
    <property type="project" value="TreeGrafter"/>
</dbReference>
<dbReference type="InterPro" id="IPR012259">
    <property type="entry name" value="DHFR"/>
</dbReference>
<evidence type="ECO:0000256" key="3">
    <source>
        <dbReference type="ARBA" id="ARBA00012856"/>
    </source>
</evidence>
<evidence type="ECO:0000256" key="2">
    <source>
        <dbReference type="ARBA" id="ARBA00009539"/>
    </source>
</evidence>
<protein>
    <recommendedName>
        <fullName evidence="3 8">Dihydrofolate reductase</fullName>
        <ecNumber evidence="3 8">1.5.1.3</ecNumber>
    </recommendedName>
</protein>
<dbReference type="GO" id="GO:0046452">
    <property type="term" value="P:dihydrofolate metabolic process"/>
    <property type="evidence" value="ECO:0007669"/>
    <property type="project" value="TreeGrafter"/>
</dbReference>
<dbReference type="PRINTS" id="PR00070">
    <property type="entry name" value="DHFR"/>
</dbReference>
<accession>A0AAW4LA31</accession>
<dbReference type="InterPro" id="IPR024072">
    <property type="entry name" value="DHFR-like_dom_sf"/>
</dbReference>
<comment type="function">
    <text evidence="7 8">Key enzyme in folate metabolism. Catalyzes an essential reaction for de novo glycine and purine synthesis, and for DNA precursor synthesis.</text>
</comment>
<dbReference type="GO" id="GO:0046655">
    <property type="term" value="P:folic acid metabolic process"/>
    <property type="evidence" value="ECO:0007669"/>
    <property type="project" value="TreeGrafter"/>
</dbReference>
<reference evidence="10 11" key="1">
    <citation type="submission" date="2021-05" db="EMBL/GenBank/DDBJ databases">
        <title>The draft genome of Geobacter pelophilus DSM 12255.</title>
        <authorList>
            <person name="Xu Z."/>
            <person name="Masuda Y."/>
            <person name="Itoh H."/>
            <person name="Senoo K."/>
        </authorList>
    </citation>
    <scope>NUCLEOTIDE SEQUENCE [LARGE SCALE GENOMIC DNA]</scope>
    <source>
        <strain evidence="10 11">DSM 12255</strain>
    </source>
</reference>
<name>A0AAW4LA31_9BACT</name>
<dbReference type="EMBL" id="JAHCVJ010000005">
    <property type="protein sequence ID" value="MBT0665425.1"/>
    <property type="molecule type" value="Genomic_DNA"/>
</dbReference>
<comment type="caution">
    <text evidence="10">The sequence shown here is derived from an EMBL/GenBank/DDBJ whole genome shotgun (WGS) entry which is preliminary data.</text>
</comment>
<evidence type="ECO:0000313" key="10">
    <source>
        <dbReference type="EMBL" id="MBT0665425.1"/>
    </source>
</evidence>
<dbReference type="EC" id="1.5.1.3" evidence="3 8"/>